<gene>
    <name evidence="1" type="primary">OCT7_2</name>
    <name evidence="1" type="ORF">CFP56_028066</name>
</gene>
<dbReference type="EMBL" id="PKMF04000458">
    <property type="protein sequence ID" value="KAK7830666.1"/>
    <property type="molecule type" value="Genomic_DNA"/>
</dbReference>
<proteinExistence type="predicted"/>
<reference evidence="1 2" key="1">
    <citation type="journal article" date="2018" name="Sci. Data">
        <title>The draft genome sequence of cork oak.</title>
        <authorList>
            <person name="Ramos A.M."/>
            <person name="Usie A."/>
            <person name="Barbosa P."/>
            <person name="Barros P.M."/>
            <person name="Capote T."/>
            <person name="Chaves I."/>
            <person name="Simoes F."/>
            <person name="Abreu I."/>
            <person name="Carrasquinho I."/>
            <person name="Faro C."/>
            <person name="Guimaraes J.B."/>
            <person name="Mendonca D."/>
            <person name="Nobrega F."/>
            <person name="Rodrigues L."/>
            <person name="Saibo N.J.M."/>
            <person name="Varela M.C."/>
            <person name="Egas C."/>
            <person name="Matos J."/>
            <person name="Miguel C.M."/>
            <person name="Oliveira M.M."/>
            <person name="Ricardo C.P."/>
            <person name="Goncalves S."/>
        </authorList>
    </citation>
    <scope>NUCLEOTIDE SEQUENCE [LARGE SCALE GENOMIC DNA]</scope>
    <source>
        <strain evidence="2">cv. HL8</strain>
    </source>
</reference>
<dbReference type="AlphaFoldDB" id="A0AAW0JWP2"/>
<protein>
    <submittedName>
        <fullName evidence="1">Organic cation/carnitine transporter 7</fullName>
    </submittedName>
</protein>
<dbReference type="Proteomes" id="UP000237347">
    <property type="component" value="Unassembled WGS sequence"/>
</dbReference>
<evidence type="ECO:0000313" key="1">
    <source>
        <dbReference type="EMBL" id="KAK7830666.1"/>
    </source>
</evidence>
<keyword evidence="2" id="KW-1185">Reference proteome</keyword>
<sequence length="59" mass="6327">MNTTKGDKARYSKPKVRTTGVRIARSAGKIGGMLCPLVAVGSVHDCHQTATIVLFEINQ</sequence>
<evidence type="ECO:0000313" key="2">
    <source>
        <dbReference type="Proteomes" id="UP000237347"/>
    </source>
</evidence>
<organism evidence="1 2">
    <name type="scientific">Quercus suber</name>
    <name type="common">Cork oak</name>
    <dbReference type="NCBI Taxonomy" id="58331"/>
    <lineage>
        <taxon>Eukaryota</taxon>
        <taxon>Viridiplantae</taxon>
        <taxon>Streptophyta</taxon>
        <taxon>Embryophyta</taxon>
        <taxon>Tracheophyta</taxon>
        <taxon>Spermatophyta</taxon>
        <taxon>Magnoliopsida</taxon>
        <taxon>eudicotyledons</taxon>
        <taxon>Gunneridae</taxon>
        <taxon>Pentapetalae</taxon>
        <taxon>rosids</taxon>
        <taxon>fabids</taxon>
        <taxon>Fagales</taxon>
        <taxon>Fagaceae</taxon>
        <taxon>Quercus</taxon>
    </lineage>
</organism>
<accession>A0AAW0JWP2</accession>
<name>A0AAW0JWP2_QUESU</name>
<comment type="caution">
    <text evidence="1">The sequence shown here is derived from an EMBL/GenBank/DDBJ whole genome shotgun (WGS) entry which is preliminary data.</text>
</comment>